<evidence type="ECO:0000313" key="2">
    <source>
        <dbReference type="EMBL" id="GAA0455096.1"/>
    </source>
</evidence>
<feature type="region of interest" description="Disordered" evidence="1">
    <location>
        <begin position="1"/>
        <end position="35"/>
    </location>
</feature>
<evidence type="ECO:0000313" key="3">
    <source>
        <dbReference type="Proteomes" id="UP001499895"/>
    </source>
</evidence>
<protein>
    <submittedName>
        <fullName evidence="2">Uncharacterized protein</fullName>
    </submittedName>
</protein>
<sequence length="124" mass="13572">MPGQQPGRVAASAKLPLTTHHPATLQPPSQNRKSDSEILLMYQGLSGGPWGRTTAARRCAQALDGLESLRWVCHRPPRPPFCGRCGVSRAYFASDRSPRPTTVARTWAPSSHQPRRTLPNPPAK</sequence>
<name>A0ABP3JIT1_9ACTN</name>
<dbReference type="EMBL" id="BAAAHB010000012">
    <property type="protein sequence ID" value="GAA0455096.1"/>
    <property type="molecule type" value="Genomic_DNA"/>
</dbReference>
<dbReference type="Proteomes" id="UP001499895">
    <property type="component" value="Unassembled WGS sequence"/>
</dbReference>
<feature type="compositionally biased region" description="Polar residues" evidence="1">
    <location>
        <begin position="99"/>
        <end position="112"/>
    </location>
</feature>
<proteinExistence type="predicted"/>
<organism evidence="2 3">
    <name type="scientific">Streptomyces stramineus</name>
    <dbReference type="NCBI Taxonomy" id="173861"/>
    <lineage>
        <taxon>Bacteria</taxon>
        <taxon>Bacillati</taxon>
        <taxon>Actinomycetota</taxon>
        <taxon>Actinomycetes</taxon>
        <taxon>Kitasatosporales</taxon>
        <taxon>Streptomycetaceae</taxon>
        <taxon>Streptomyces</taxon>
    </lineage>
</organism>
<reference evidence="3" key="1">
    <citation type="journal article" date="2019" name="Int. J. Syst. Evol. Microbiol.">
        <title>The Global Catalogue of Microorganisms (GCM) 10K type strain sequencing project: providing services to taxonomists for standard genome sequencing and annotation.</title>
        <authorList>
            <consortium name="The Broad Institute Genomics Platform"/>
            <consortium name="The Broad Institute Genome Sequencing Center for Infectious Disease"/>
            <person name="Wu L."/>
            <person name="Ma J."/>
        </authorList>
    </citation>
    <scope>NUCLEOTIDE SEQUENCE [LARGE SCALE GENOMIC DNA]</scope>
    <source>
        <strain evidence="3">JCM 10649</strain>
    </source>
</reference>
<feature type="region of interest" description="Disordered" evidence="1">
    <location>
        <begin position="95"/>
        <end position="124"/>
    </location>
</feature>
<gene>
    <name evidence="2" type="ORF">GCM10009544_17290</name>
</gene>
<comment type="caution">
    <text evidence="2">The sequence shown here is derived from an EMBL/GenBank/DDBJ whole genome shotgun (WGS) entry which is preliminary data.</text>
</comment>
<accession>A0ABP3JIT1</accession>
<evidence type="ECO:0000256" key="1">
    <source>
        <dbReference type="SAM" id="MobiDB-lite"/>
    </source>
</evidence>
<keyword evidence="3" id="KW-1185">Reference proteome</keyword>